<name>A0A392M688_9FABA</name>
<evidence type="ECO:0000313" key="2">
    <source>
        <dbReference type="Proteomes" id="UP000265520"/>
    </source>
</evidence>
<proteinExistence type="predicted"/>
<reference evidence="1 2" key="1">
    <citation type="journal article" date="2018" name="Front. Plant Sci.">
        <title>Red Clover (Trifolium pratense) and Zigzag Clover (T. medium) - A Picture of Genomic Similarities and Differences.</title>
        <authorList>
            <person name="Dluhosova J."/>
            <person name="Istvanek J."/>
            <person name="Nedelnik J."/>
            <person name="Repkova J."/>
        </authorList>
    </citation>
    <scope>NUCLEOTIDE SEQUENCE [LARGE SCALE GENOMIC DNA]</scope>
    <source>
        <strain evidence="2">cv. 10/8</strain>
        <tissue evidence="1">Leaf</tissue>
    </source>
</reference>
<dbReference type="Proteomes" id="UP000265520">
    <property type="component" value="Unassembled WGS sequence"/>
</dbReference>
<keyword evidence="2" id="KW-1185">Reference proteome</keyword>
<protein>
    <submittedName>
        <fullName evidence="1">Uncharacterized protein</fullName>
    </submittedName>
</protein>
<gene>
    <name evidence="1" type="ORF">A2U01_0003760</name>
</gene>
<dbReference type="EMBL" id="LXQA010004427">
    <property type="protein sequence ID" value="MCH82947.1"/>
    <property type="molecule type" value="Genomic_DNA"/>
</dbReference>
<accession>A0A392M688</accession>
<comment type="caution">
    <text evidence="1">The sequence shown here is derived from an EMBL/GenBank/DDBJ whole genome shotgun (WGS) entry which is preliminary data.</text>
</comment>
<dbReference type="AlphaFoldDB" id="A0A392M688"/>
<organism evidence="1 2">
    <name type="scientific">Trifolium medium</name>
    <dbReference type="NCBI Taxonomy" id="97028"/>
    <lineage>
        <taxon>Eukaryota</taxon>
        <taxon>Viridiplantae</taxon>
        <taxon>Streptophyta</taxon>
        <taxon>Embryophyta</taxon>
        <taxon>Tracheophyta</taxon>
        <taxon>Spermatophyta</taxon>
        <taxon>Magnoliopsida</taxon>
        <taxon>eudicotyledons</taxon>
        <taxon>Gunneridae</taxon>
        <taxon>Pentapetalae</taxon>
        <taxon>rosids</taxon>
        <taxon>fabids</taxon>
        <taxon>Fabales</taxon>
        <taxon>Fabaceae</taxon>
        <taxon>Papilionoideae</taxon>
        <taxon>50 kb inversion clade</taxon>
        <taxon>NPAAA clade</taxon>
        <taxon>Hologalegina</taxon>
        <taxon>IRL clade</taxon>
        <taxon>Trifolieae</taxon>
        <taxon>Trifolium</taxon>
    </lineage>
</organism>
<sequence length="122" mass="13787">MSSKAVLPPTVANFSLLPDHLAYSEAADVYELLNRNITTEVLTKLGFSNDKISRLTHDEISKIMEVGCLKIPNYELRSIVIAEIYKLPKAKHKRFIKAALVREFPFAKFLISLLIPHLTSYG</sequence>
<evidence type="ECO:0000313" key="1">
    <source>
        <dbReference type="EMBL" id="MCH82947.1"/>
    </source>
</evidence>